<dbReference type="Proteomes" id="UP000017836">
    <property type="component" value="Unassembled WGS sequence"/>
</dbReference>
<comment type="similarity">
    <text evidence="4">Belongs to the UPP synthase family.</text>
</comment>
<feature type="transmembrane region" description="Helical" evidence="13">
    <location>
        <begin position="27"/>
        <end position="50"/>
    </location>
</feature>
<gene>
    <name evidence="14" type="ORF">AMTR_s00059p00086700</name>
</gene>
<evidence type="ECO:0000256" key="13">
    <source>
        <dbReference type="SAM" id="Phobius"/>
    </source>
</evidence>
<keyword evidence="15" id="KW-1185">Reference proteome</keyword>
<dbReference type="InterPro" id="IPR036424">
    <property type="entry name" value="UPP_synth-like_sf"/>
</dbReference>
<evidence type="ECO:0000256" key="11">
    <source>
        <dbReference type="ARBA" id="ARBA00023136"/>
    </source>
</evidence>
<dbReference type="PANTHER" id="PTHR21528">
    <property type="entry name" value="DEHYDRODOLICHYL DIPHOSPHATE SYNTHASE COMPLEX SUBUNIT NUS1"/>
    <property type="match status" value="1"/>
</dbReference>
<evidence type="ECO:0000256" key="8">
    <source>
        <dbReference type="ARBA" id="ARBA00022824"/>
    </source>
</evidence>
<accession>U5D7Z8</accession>
<dbReference type="UniPathway" id="UPA00378"/>
<protein>
    <recommendedName>
        <fullName evidence="5">ditrans,polycis-polyprenyl diphosphate synthase [(2E,6E)-farnesyldiphosphate specific]</fullName>
        <ecNumber evidence="5">2.5.1.87</ecNumber>
    </recommendedName>
</protein>
<keyword evidence="6" id="KW-0808">Transferase</keyword>
<dbReference type="EC" id="2.5.1.87" evidence="5"/>
<dbReference type="eggNOG" id="KOG2818">
    <property type="taxonomic scope" value="Eukaryota"/>
</dbReference>
<keyword evidence="8" id="KW-0256">Endoplasmic reticulum</keyword>
<evidence type="ECO:0000256" key="7">
    <source>
        <dbReference type="ARBA" id="ARBA00022692"/>
    </source>
</evidence>
<dbReference type="InterPro" id="IPR038887">
    <property type="entry name" value="Nus1/NgBR"/>
</dbReference>
<dbReference type="Gramene" id="ERN17517">
    <property type="protein sequence ID" value="ERN17517"/>
    <property type="gene ID" value="AMTR_s00059p00086700"/>
</dbReference>
<evidence type="ECO:0000256" key="2">
    <source>
        <dbReference type="ARBA" id="ARBA00004586"/>
    </source>
</evidence>
<evidence type="ECO:0000256" key="1">
    <source>
        <dbReference type="ARBA" id="ARBA00001946"/>
    </source>
</evidence>
<keyword evidence="9" id="KW-0460">Magnesium</keyword>
<reference evidence="15" key="1">
    <citation type="journal article" date="2013" name="Science">
        <title>The Amborella genome and the evolution of flowering plants.</title>
        <authorList>
            <consortium name="Amborella Genome Project"/>
        </authorList>
    </citation>
    <scope>NUCLEOTIDE SEQUENCE [LARGE SCALE GENOMIC DNA]</scope>
</reference>
<dbReference type="EMBL" id="KI392312">
    <property type="protein sequence ID" value="ERN17517.1"/>
    <property type="molecule type" value="Genomic_DNA"/>
</dbReference>
<dbReference type="GO" id="GO:0045547">
    <property type="term" value="F:ditrans,polycis-polyprenyl diphosphate synthase [(2E,6E)-farnesyl diphosphate specific] activity"/>
    <property type="evidence" value="ECO:0007669"/>
    <property type="project" value="UniProtKB-EC"/>
</dbReference>
<dbReference type="GO" id="GO:0005789">
    <property type="term" value="C:endoplasmic reticulum membrane"/>
    <property type="evidence" value="ECO:0000318"/>
    <property type="project" value="GO_Central"/>
</dbReference>
<dbReference type="AlphaFoldDB" id="U5D7Z8"/>
<keyword evidence="7 13" id="KW-0812">Transmembrane</keyword>
<evidence type="ECO:0000256" key="12">
    <source>
        <dbReference type="ARBA" id="ARBA00047353"/>
    </source>
</evidence>
<evidence type="ECO:0000313" key="15">
    <source>
        <dbReference type="Proteomes" id="UP000017836"/>
    </source>
</evidence>
<organism evidence="14 15">
    <name type="scientific">Amborella trichopoda</name>
    <dbReference type="NCBI Taxonomy" id="13333"/>
    <lineage>
        <taxon>Eukaryota</taxon>
        <taxon>Viridiplantae</taxon>
        <taxon>Streptophyta</taxon>
        <taxon>Embryophyta</taxon>
        <taxon>Tracheophyta</taxon>
        <taxon>Spermatophyta</taxon>
        <taxon>Magnoliopsida</taxon>
        <taxon>Amborellales</taxon>
        <taxon>Amborellaceae</taxon>
        <taxon>Amborella</taxon>
    </lineage>
</organism>
<dbReference type="HOGENOM" id="CLU_070447_1_0_1"/>
<evidence type="ECO:0000313" key="14">
    <source>
        <dbReference type="EMBL" id="ERN17517.1"/>
    </source>
</evidence>
<evidence type="ECO:0000256" key="6">
    <source>
        <dbReference type="ARBA" id="ARBA00022679"/>
    </source>
</evidence>
<dbReference type="STRING" id="13333.U5D7Z8"/>
<dbReference type="OMA" id="PARCHFG"/>
<dbReference type="SUPFAM" id="SSF64005">
    <property type="entry name" value="Undecaprenyl diphosphate synthase"/>
    <property type="match status" value="1"/>
</dbReference>
<keyword evidence="10 13" id="KW-1133">Transmembrane helix</keyword>
<evidence type="ECO:0000256" key="9">
    <source>
        <dbReference type="ARBA" id="ARBA00022842"/>
    </source>
</evidence>
<evidence type="ECO:0000256" key="4">
    <source>
        <dbReference type="ARBA" id="ARBA00005432"/>
    </source>
</evidence>
<proteinExistence type="inferred from homology"/>
<comment type="catalytic activity">
    <reaction evidence="12">
        <text>n isopentenyl diphosphate + (2E,6E)-farnesyl diphosphate = a di-trans,poly-cis-polyprenyl diphosphate + n diphosphate</text>
        <dbReference type="Rhea" id="RHEA:53008"/>
        <dbReference type="Rhea" id="RHEA-COMP:19494"/>
        <dbReference type="ChEBI" id="CHEBI:33019"/>
        <dbReference type="ChEBI" id="CHEBI:128769"/>
        <dbReference type="ChEBI" id="CHEBI:136960"/>
        <dbReference type="ChEBI" id="CHEBI:175763"/>
        <dbReference type="EC" id="2.5.1.87"/>
    </reaction>
</comment>
<dbReference type="PANTHER" id="PTHR21528:SF0">
    <property type="entry name" value="DEHYDRODOLICHYL DIPHOSPHATE SYNTHASE COMPLEX SUBUNIT NUS1"/>
    <property type="match status" value="1"/>
</dbReference>
<comment type="pathway">
    <text evidence="3">Protein modification; protein glycosylation.</text>
</comment>
<evidence type="ECO:0000256" key="10">
    <source>
        <dbReference type="ARBA" id="ARBA00022989"/>
    </source>
</evidence>
<dbReference type="GO" id="GO:1904423">
    <property type="term" value="C:dehydrodolichyl diphosphate synthase complex"/>
    <property type="evidence" value="ECO:0000318"/>
    <property type="project" value="GO_Central"/>
</dbReference>
<comment type="subcellular location">
    <subcellularLocation>
        <location evidence="2">Endoplasmic reticulum membrane</location>
    </subcellularLocation>
</comment>
<sequence length="315" mass="35319">MERAEVLNNVPFVQRISPVLVLERYGVLRIILSVLWNLIHLIVSVIHFAIRMANKLQHYVILTGLLKKYKSIDLRKLQHMAIVIESEEATQLTKVYRLLYWLSYIGVHHVTLYDMDGVLKESKKFLSQNLRDLSIKAWQEAEKAAAFLDKKVMTLEILSFSDSKEAVAKAGNYLLSTYPENSGSGGQKIEMSITEDDLGKALCAAGFGGPEPDLLFVFGPARCHLGFPAWRLRYTEIVHMGRLKSLKYGAVVKAILDYSVKNQNYGSDSLESLGLGKVPGLVQITIPNKFSRSRCYHSSSSPKGSLTVGVSMFTY</sequence>
<comment type="cofactor">
    <cofactor evidence="1">
        <name>Mg(2+)</name>
        <dbReference type="ChEBI" id="CHEBI:18420"/>
    </cofactor>
</comment>
<evidence type="ECO:0000256" key="5">
    <source>
        <dbReference type="ARBA" id="ARBA00012596"/>
    </source>
</evidence>
<name>U5D7Z8_AMBTC</name>
<keyword evidence="11 13" id="KW-0472">Membrane</keyword>
<evidence type="ECO:0000256" key="3">
    <source>
        <dbReference type="ARBA" id="ARBA00004922"/>
    </source>
</evidence>
<dbReference type="Gene3D" id="3.40.1180.10">
    <property type="entry name" value="Decaprenyl diphosphate synthase-like"/>
    <property type="match status" value="1"/>
</dbReference>